<reference evidence="3" key="1">
    <citation type="journal article" date="2020" name="mSystems">
        <title>Genome- and Community-Level Interaction Insights into Carbon Utilization and Element Cycling Functions of Hydrothermarchaeota in Hydrothermal Sediment.</title>
        <authorList>
            <person name="Zhou Z."/>
            <person name="Liu Y."/>
            <person name="Xu W."/>
            <person name="Pan J."/>
            <person name="Luo Z.H."/>
            <person name="Li M."/>
        </authorList>
    </citation>
    <scope>NUCLEOTIDE SEQUENCE [LARGE SCALE GENOMIC DNA]</scope>
    <source>
        <strain evidence="3">SpSt-657</strain>
    </source>
</reference>
<dbReference type="Pfam" id="PF05161">
    <property type="entry name" value="MOFRL"/>
    <property type="match status" value="1"/>
</dbReference>
<dbReference type="EMBL" id="DTBZ01000016">
    <property type="protein sequence ID" value="HGQ17461.1"/>
    <property type="molecule type" value="Genomic_DNA"/>
</dbReference>
<dbReference type="SUPFAM" id="SSF82544">
    <property type="entry name" value="GckA/TtuD-like"/>
    <property type="match status" value="1"/>
</dbReference>
<dbReference type="PANTHER" id="PTHR12227:SF0">
    <property type="entry name" value="GLYCERATE KINASE"/>
    <property type="match status" value="1"/>
</dbReference>
<dbReference type="GO" id="GO:0008887">
    <property type="term" value="F:glycerate kinase activity"/>
    <property type="evidence" value="ECO:0007669"/>
    <property type="project" value="InterPro"/>
</dbReference>
<proteinExistence type="predicted"/>
<protein>
    <submittedName>
        <fullName evidence="3">Glycerate kinase</fullName>
    </submittedName>
</protein>
<comment type="caution">
    <text evidence="3">The sequence shown here is derived from an EMBL/GenBank/DDBJ whole genome shotgun (WGS) entry which is preliminary data.</text>
</comment>
<sequence length="448" mass="48793">MSFIKNRPVLERGDLHRIALDIIEYGLESADPYRAVVASLRISDNIIYVRDTMVKVRGRIHVIGFGKASRRMADAMYNVLGNRIAGGIVISPEGSGYIGPIEIVKGDHPIPGNNTLKSSQRVLEYLQNNVYEDDTVFILISGGGSALFEVPERNVSLDDVGRLAKELMRRGADIFELNTVRKRFSRVKGGKLLRYIRARNIVSLIISDVIGDRLDTIASGPTAPDETSYGDVYSILTRRGLWNEMPETMRSIIEAGLRGELPDTPKSGDPIFSNVHNIIIASNAIALESMARKAEEYGFKSLILTSMVEGEAREVGKVIASIIKNILAYSRPVEKPVAILIGGETVVTVRGKGVGGRNQELCLSLAVSIKGLETVAVCMGTDGIDGISPAAGAIVDGYTIDEGYRLGLDPIAYLENNDSYTYFSKINRAIITGYTGTNVNDVLLALIR</sequence>
<dbReference type="Pfam" id="PF13660">
    <property type="entry name" value="DUF4147"/>
    <property type="match status" value="1"/>
</dbReference>
<dbReference type="InterPro" id="IPR038614">
    <property type="entry name" value="GK_N_sf"/>
</dbReference>
<evidence type="ECO:0000259" key="1">
    <source>
        <dbReference type="Pfam" id="PF05161"/>
    </source>
</evidence>
<dbReference type="InterPro" id="IPR037035">
    <property type="entry name" value="GK-like_C_sf"/>
</dbReference>
<gene>
    <name evidence="3" type="ORF">ENU30_00560</name>
</gene>
<dbReference type="Gene3D" id="3.40.1480.10">
    <property type="entry name" value="MOFRL domain"/>
    <property type="match status" value="1"/>
</dbReference>
<accession>A0A7J3JNA2</accession>
<keyword evidence="3" id="KW-0418">Kinase</keyword>
<evidence type="ECO:0000313" key="3">
    <source>
        <dbReference type="EMBL" id="HGQ17461.1"/>
    </source>
</evidence>
<dbReference type="FunFam" id="3.40.1480.10:FF:000002">
    <property type="entry name" value="Glycerate kinase"/>
    <property type="match status" value="1"/>
</dbReference>
<keyword evidence="3" id="KW-0808">Transferase</keyword>
<dbReference type="AlphaFoldDB" id="A0A7J3JNA2"/>
<dbReference type="InterPro" id="IPR039760">
    <property type="entry name" value="MOFRL_protein"/>
</dbReference>
<name>A0A7J3JNA2_9CREN</name>
<dbReference type="Gene3D" id="3.40.50.10180">
    <property type="entry name" value="Glycerate kinase, MOFRL-like N-terminal domain"/>
    <property type="match status" value="1"/>
</dbReference>
<evidence type="ECO:0000259" key="2">
    <source>
        <dbReference type="Pfam" id="PF13660"/>
    </source>
</evidence>
<feature type="domain" description="MOFRL" evidence="1">
    <location>
        <begin position="337"/>
        <end position="441"/>
    </location>
</feature>
<dbReference type="GO" id="GO:0005737">
    <property type="term" value="C:cytoplasm"/>
    <property type="evidence" value="ECO:0007669"/>
    <property type="project" value="TreeGrafter"/>
</dbReference>
<dbReference type="InterPro" id="IPR007835">
    <property type="entry name" value="MOFRL"/>
</dbReference>
<dbReference type="PANTHER" id="PTHR12227">
    <property type="entry name" value="GLYCERATE KINASE"/>
    <property type="match status" value="1"/>
</dbReference>
<organism evidence="3">
    <name type="scientific">Ignisphaera aggregans</name>
    <dbReference type="NCBI Taxonomy" id="334771"/>
    <lineage>
        <taxon>Archaea</taxon>
        <taxon>Thermoproteota</taxon>
        <taxon>Thermoprotei</taxon>
        <taxon>Desulfurococcales</taxon>
        <taxon>Desulfurococcaceae</taxon>
        <taxon>Ignisphaera</taxon>
    </lineage>
</organism>
<dbReference type="InterPro" id="IPR025286">
    <property type="entry name" value="MOFRL_assoc_dom"/>
</dbReference>
<feature type="domain" description="MOFRL-associated" evidence="2">
    <location>
        <begin position="19"/>
        <end position="253"/>
    </location>
</feature>